<dbReference type="AlphaFoldDB" id="A0A1G6HRZ0"/>
<dbReference type="Proteomes" id="UP000198943">
    <property type="component" value="Unassembled WGS sequence"/>
</dbReference>
<evidence type="ECO:0000259" key="3">
    <source>
        <dbReference type="SMART" id="SM00822"/>
    </source>
</evidence>
<proteinExistence type="inferred from homology"/>
<dbReference type="OrthoDB" id="9803333at2"/>
<dbReference type="EMBL" id="FMYW01000001">
    <property type="protein sequence ID" value="SDB96971.1"/>
    <property type="molecule type" value="Genomic_DNA"/>
</dbReference>
<dbReference type="SMART" id="SM00822">
    <property type="entry name" value="PKS_KR"/>
    <property type="match status" value="1"/>
</dbReference>
<sequence length="246" mass="26762">MKEIIVTGACGGFGKAIVKRLLFEGYDVWAVARDIEQLDQCFAGIDCNGLHKYACNLSEESELITMVKTIVSQTGTISGLVHCAGLNRFIPLHLIKQKQMEEMFKIHVYAAITLCSLLSKKGNASAGCSVVLFSSVAAHEGSGGNAVYASAKAAVEGFVRSSAQDFVDRKIRINALVPGDVDSGMFHKFMARLTPEQIEERKKKYPLGFGSSENIADLVEFLISEKSSWITGQCYVIDGGHLVMRS</sequence>
<evidence type="ECO:0000256" key="1">
    <source>
        <dbReference type="ARBA" id="ARBA00006484"/>
    </source>
</evidence>
<evidence type="ECO:0000313" key="5">
    <source>
        <dbReference type="Proteomes" id="UP000198943"/>
    </source>
</evidence>
<dbReference type="PRINTS" id="PR00081">
    <property type="entry name" value="GDHRDH"/>
</dbReference>
<dbReference type="GO" id="GO:0016491">
    <property type="term" value="F:oxidoreductase activity"/>
    <property type="evidence" value="ECO:0007669"/>
    <property type="project" value="UniProtKB-KW"/>
</dbReference>
<dbReference type="SUPFAM" id="SSF51735">
    <property type="entry name" value="NAD(P)-binding Rossmann-fold domains"/>
    <property type="match status" value="1"/>
</dbReference>
<protein>
    <submittedName>
        <fullName evidence="4">NAD(P)-dependent dehydrogenase, short-chain alcohol dehydrogenase family</fullName>
    </submittedName>
</protein>
<dbReference type="Gene3D" id="3.40.50.720">
    <property type="entry name" value="NAD(P)-binding Rossmann-like Domain"/>
    <property type="match status" value="1"/>
</dbReference>
<dbReference type="InterPro" id="IPR036291">
    <property type="entry name" value="NAD(P)-bd_dom_sf"/>
</dbReference>
<dbReference type="RefSeq" id="WP_093728974.1">
    <property type="nucleotide sequence ID" value="NZ_FMYW01000001.1"/>
</dbReference>
<dbReference type="InterPro" id="IPR051122">
    <property type="entry name" value="SDR_DHRS6-like"/>
</dbReference>
<dbReference type="InterPro" id="IPR057326">
    <property type="entry name" value="KR_dom"/>
</dbReference>
<gene>
    <name evidence="4" type="ORF">SAMN04487864_101202</name>
</gene>
<accession>A0A1G6HRZ0</accession>
<keyword evidence="2" id="KW-0560">Oxidoreductase</keyword>
<dbReference type="CDD" id="cd05233">
    <property type="entry name" value="SDR_c"/>
    <property type="match status" value="1"/>
</dbReference>
<name>A0A1G6HRZ0_9FIRM</name>
<comment type="similarity">
    <text evidence="1">Belongs to the short-chain dehydrogenases/reductases (SDR) family.</text>
</comment>
<feature type="domain" description="Ketoreductase" evidence="3">
    <location>
        <begin position="2"/>
        <end position="181"/>
    </location>
</feature>
<reference evidence="5" key="1">
    <citation type="submission" date="2016-10" db="EMBL/GenBank/DDBJ databases">
        <authorList>
            <person name="Varghese N."/>
            <person name="Submissions S."/>
        </authorList>
    </citation>
    <scope>NUCLEOTIDE SEQUENCE [LARGE SCALE GENOMIC DNA]</scope>
    <source>
        <strain evidence="5">DSM 11005</strain>
    </source>
</reference>
<dbReference type="PANTHER" id="PTHR43477">
    <property type="entry name" value="DIHYDROANTICAPSIN 7-DEHYDROGENASE"/>
    <property type="match status" value="1"/>
</dbReference>
<dbReference type="Pfam" id="PF13561">
    <property type="entry name" value="adh_short_C2"/>
    <property type="match status" value="1"/>
</dbReference>
<dbReference type="PANTHER" id="PTHR43477:SF1">
    <property type="entry name" value="DIHYDROANTICAPSIN 7-DEHYDROGENASE"/>
    <property type="match status" value="1"/>
</dbReference>
<organism evidence="4 5">
    <name type="scientific">Succiniclasticum ruminis</name>
    <dbReference type="NCBI Taxonomy" id="40841"/>
    <lineage>
        <taxon>Bacteria</taxon>
        <taxon>Bacillati</taxon>
        <taxon>Bacillota</taxon>
        <taxon>Negativicutes</taxon>
        <taxon>Acidaminococcales</taxon>
        <taxon>Acidaminococcaceae</taxon>
        <taxon>Succiniclasticum</taxon>
    </lineage>
</organism>
<evidence type="ECO:0000256" key="2">
    <source>
        <dbReference type="ARBA" id="ARBA00023002"/>
    </source>
</evidence>
<keyword evidence="5" id="KW-1185">Reference proteome</keyword>
<evidence type="ECO:0000313" key="4">
    <source>
        <dbReference type="EMBL" id="SDB96971.1"/>
    </source>
</evidence>
<dbReference type="InterPro" id="IPR002347">
    <property type="entry name" value="SDR_fam"/>
</dbReference>